<dbReference type="HAMAP" id="MF_01411">
    <property type="entry name" value="LPS_assembly_LptD"/>
    <property type="match status" value="1"/>
</dbReference>
<name>A0A6G7VGZ6_9GAMM</name>
<dbReference type="InterPro" id="IPR020889">
    <property type="entry name" value="LipoPS_assembly_LptD"/>
</dbReference>
<dbReference type="GO" id="GO:0009279">
    <property type="term" value="C:cell outer membrane"/>
    <property type="evidence" value="ECO:0007669"/>
    <property type="project" value="UniProtKB-SubCell"/>
</dbReference>
<dbReference type="InterPro" id="IPR045659">
    <property type="entry name" value="LptD_2"/>
</dbReference>
<comment type="caution">
    <text evidence="2">Lacks conserved residue(s) required for the propagation of feature annotation.</text>
</comment>
<keyword evidence="7" id="KW-1185">Reference proteome</keyword>
<dbReference type="GO" id="GO:1990351">
    <property type="term" value="C:transporter complex"/>
    <property type="evidence" value="ECO:0007669"/>
    <property type="project" value="TreeGrafter"/>
</dbReference>
<comment type="subunit">
    <text evidence="2">Component of the lipopolysaccharide transport and assembly complex. Interacts with LptE and LptA.</text>
</comment>
<evidence type="ECO:0000313" key="6">
    <source>
        <dbReference type="EMBL" id="QIK39264.1"/>
    </source>
</evidence>
<feature type="domain" description="LptD C-terminal" evidence="4">
    <location>
        <begin position="376"/>
        <end position="743"/>
    </location>
</feature>
<organism evidence="6 7">
    <name type="scientific">Caldichromatium japonicum</name>
    <dbReference type="NCBI Taxonomy" id="2699430"/>
    <lineage>
        <taxon>Bacteria</taxon>
        <taxon>Pseudomonadati</taxon>
        <taxon>Pseudomonadota</taxon>
        <taxon>Gammaproteobacteria</taxon>
        <taxon>Chromatiales</taxon>
        <taxon>Chromatiaceae</taxon>
        <taxon>Caldichromatium</taxon>
    </lineage>
</organism>
<dbReference type="GO" id="GO:0043165">
    <property type="term" value="P:Gram-negative-bacterium-type cell outer membrane assembly"/>
    <property type="evidence" value="ECO:0007669"/>
    <property type="project" value="UniProtKB-UniRule"/>
</dbReference>
<comment type="similarity">
    <text evidence="2">Belongs to the LptD family.</text>
</comment>
<dbReference type="EMBL" id="CP048029">
    <property type="protein sequence ID" value="QIK39264.1"/>
    <property type="molecule type" value="Genomic_DNA"/>
</dbReference>
<reference evidence="7" key="1">
    <citation type="submission" date="2020-01" db="EMBL/GenBank/DDBJ databases">
        <title>Caldichromatium gen. nov., sp. nov., a thermophilic purple sulfur bacterium member of the family Chromatiaceae isolated from Nakabusa hot spring, Japan.</title>
        <authorList>
            <person name="Saini M.K."/>
            <person name="Hanada S."/>
            <person name="Tank M."/>
        </authorList>
    </citation>
    <scope>NUCLEOTIDE SEQUENCE [LARGE SCALE GENOMIC DNA]</scope>
    <source>
        <strain evidence="7">No.7</strain>
    </source>
</reference>
<dbReference type="Pfam" id="PF04453">
    <property type="entry name" value="LptD"/>
    <property type="match status" value="1"/>
</dbReference>
<dbReference type="InterPro" id="IPR050218">
    <property type="entry name" value="LptD"/>
</dbReference>
<accession>A0A6G7VGZ6</accession>
<evidence type="ECO:0000256" key="1">
    <source>
        <dbReference type="ARBA" id="ARBA00023237"/>
    </source>
</evidence>
<dbReference type="InterPro" id="IPR007543">
    <property type="entry name" value="LptD_C"/>
</dbReference>
<dbReference type="Gene3D" id="2.60.450.10">
    <property type="entry name" value="Lipopolysaccharide (LPS) transport protein A like domain"/>
    <property type="match status" value="1"/>
</dbReference>
<dbReference type="Proteomes" id="UP000502699">
    <property type="component" value="Chromosome"/>
</dbReference>
<evidence type="ECO:0000256" key="3">
    <source>
        <dbReference type="SAM" id="MobiDB-lite"/>
    </source>
</evidence>
<dbReference type="KEGG" id="cjap:GWK36_13575"/>
<dbReference type="GO" id="GO:0015920">
    <property type="term" value="P:lipopolysaccharide transport"/>
    <property type="evidence" value="ECO:0007669"/>
    <property type="project" value="InterPro"/>
</dbReference>
<evidence type="ECO:0000313" key="7">
    <source>
        <dbReference type="Proteomes" id="UP000502699"/>
    </source>
</evidence>
<feature type="compositionally biased region" description="Polar residues" evidence="3">
    <location>
        <begin position="46"/>
        <end position="57"/>
    </location>
</feature>
<feature type="domain" description="LPS-assembly protein LptD central" evidence="5">
    <location>
        <begin position="271"/>
        <end position="362"/>
    </location>
</feature>
<evidence type="ECO:0000256" key="2">
    <source>
        <dbReference type="HAMAP-Rule" id="MF_01411"/>
    </source>
</evidence>
<evidence type="ECO:0000259" key="4">
    <source>
        <dbReference type="Pfam" id="PF04453"/>
    </source>
</evidence>
<keyword evidence="2" id="KW-0472">Membrane</keyword>
<gene>
    <name evidence="2" type="primary">lptD</name>
    <name evidence="6" type="ORF">GWK36_13575</name>
</gene>
<dbReference type="AlphaFoldDB" id="A0A6G7VGZ6"/>
<comment type="subcellular location">
    <subcellularLocation>
        <location evidence="2">Cell outer membrane</location>
    </subcellularLocation>
</comment>
<keyword evidence="1 2" id="KW-0998">Cell outer membrane</keyword>
<evidence type="ECO:0000259" key="5">
    <source>
        <dbReference type="Pfam" id="PF19838"/>
    </source>
</evidence>
<comment type="function">
    <text evidence="2">Together with LptE, is involved in the assembly of lipopolysaccharide (LPS) at the surface of the outer membrane.</text>
</comment>
<dbReference type="PANTHER" id="PTHR30189">
    <property type="entry name" value="LPS-ASSEMBLY PROTEIN"/>
    <property type="match status" value="1"/>
</dbReference>
<sequence length="825" mass="92556" precursor="true">MPRPADRKWRVCAAALSALVLVPAQAGEPSPEVKTDLRPLPPVQVTGGSQLSPSQPVETAGQLAPLVPERPLGLEIAPPDERPQAQQLPISIEERAQDKRLHEGLAWDTCGPRLGRGRMPLTQPAAKAQRQPVEITADLVDYDQARDLVQLQGNIEVVQGQARLCAARSIYDRRTASVSASGGVILDYPGLRLISERADYNLESKDGRLEQAGYRLYGQTNLRGAAEAAWLLDDQKSRYRNILYTTCPPGNTAWSLRAQDLMLDQAAGQGVARNAWLSLWDVPVLYTPYLAFPIDGRRRSGFLIPTIGSSEKIGLDLSIPYYWSIAPQMDATLTPRLMSARGLMLGAEWRYLGAWERLEFDGEILPQDAKDPEAGVRGALRFTESGSPAPGWWTAIDYASVSDDRYLTDFGNRLDVTSLRNLSQRAEIQYQGNGWRALGRLQQFQSIDASIAPANRPYGQLPHLELTSVSQPFAAGLEYDLRLYYDYFDHDSAIHGSRLVAAPILSWPLRRSFGYLIPRARLYYTQYDLIDQKAGADSQPSHLIPSFDLDGQLVFEREAGWLGRPALQTLEPRLYYVYTAYADQTDNPRFDTTALDFSFASLFRPNRFTGYDRINDDNRLTLGLTTRTLREDDGDELWRLSLGQIYYFADQRVQLDGPAVLDPNHSALAGEIGLRLHRDWTAQAELQWNPDSREHSWEKQVIQVRYAPAKDRLLSLAYHYNLGTQSSEEYENADLAFQLPLGSRVRMVGRWLYSLLNDETVEAFAGIEFSECCWRMRILGQHLKRDANQPASTSLMLQLELAGLGSVGNAIDKVLQRGIYGYQSD</sequence>
<feature type="signal peptide" evidence="2">
    <location>
        <begin position="1"/>
        <end position="26"/>
    </location>
</feature>
<feature type="region of interest" description="Disordered" evidence="3">
    <location>
        <begin position="26"/>
        <end position="60"/>
    </location>
</feature>
<keyword evidence="2" id="KW-0732">Signal</keyword>
<proteinExistence type="inferred from homology"/>
<dbReference type="PANTHER" id="PTHR30189:SF1">
    <property type="entry name" value="LPS-ASSEMBLY PROTEIN LPTD"/>
    <property type="match status" value="1"/>
</dbReference>
<feature type="chain" id="PRO_5026400962" description="LPS-assembly protein LptD" evidence="2">
    <location>
        <begin position="27"/>
        <end position="825"/>
    </location>
</feature>
<protein>
    <recommendedName>
        <fullName evidence="2">LPS-assembly protein LptD</fullName>
    </recommendedName>
</protein>
<dbReference type="Pfam" id="PF19838">
    <property type="entry name" value="LptD_2"/>
    <property type="match status" value="1"/>
</dbReference>